<dbReference type="Gene3D" id="3.40.50.1820">
    <property type="entry name" value="alpha/beta hydrolase"/>
    <property type="match status" value="1"/>
</dbReference>
<dbReference type="EMBL" id="JBHTIH010000002">
    <property type="protein sequence ID" value="MFD0737896.1"/>
    <property type="molecule type" value="Genomic_DNA"/>
</dbReference>
<sequence length="269" mass="29838">MDRIVQFGPEGRLVGVLSGASLPADAPTLVLPSAGLLPRSGPFRMNVELAQRLLSCGFRTFRFEVPGVGETPRLPGCGSREATLAALDHLASEYGCRRFAVGGVCSAADVGWSAALADERVTAMVLLDGLSYTGPWYQLARMAGVLRRPRDWLGVLWRWVGRAGRASPKADIADYREWPERGEAQRQFATLVARDVHSLWIYTGGYTDRFLHPRQFAWSFGKAAGDKRVAMHYWPDCDHTFYARAHRDRLLATMQDWLISSFPPTAVQA</sequence>
<dbReference type="Proteomes" id="UP001597090">
    <property type="component" value="Unassembled WGS sequence"/>
</dbReference>
<keyword evidence="2" id="KW-1185">Reference proteome</keyword>
<dbReference type="RefSeq" id="WP_386810853.1">
    <property type="nucleotide sequence ID" value="NZ_JBHTIH010000002.1"/>
</dbReference>
<gene>
    <name evidence="1" type="ORF">ACFQZQ_01145</name>
</gene>
<comment type="caution">
    <text evidence="1">The sequence shown here is derived from an EMBL/GenBank/DDBJ whole genome shotgun (WGS) entry which is preliminary data.</text>
</comment>
<name>A0ABW2YIG0_9GAMM</name>
<evidence type="ECO:0000313" key="1">
    <source>
        <dbReference type="EMBL" id="MFD0737896.1"/>
    </source>
</evidence>
<protein>
    <recommendedName>
        <fullName evidence="3">Alpha/beta hydrolase</fullName>
    </recommendedName>
</protein>
<organism evidence="1 2">
    <name type="scientific">Lysobacter koreensis</name>
    <dbReference type="NCBI Taxonomy" id="266122"/>
    <lineage>
        <taxon>Bacteria</taxon>
        <taxon>Pseudomonadati</taxon>
        <taxon>Pseudomonadota</taxon>
        <taxon>Gammaproteobacteria</taxon>
        <taxon>Lysobacterales</taxon>
        <taxon>Lysobacteraceae</taxon>
        <taxon>Lysobacter</taxon>
    </lineage>
</organism>
<evidence type="ECO:0008006" key="3">
    <source>
        <dbReference type="Google" id="ProtNLM"/>
    </source>
</evidence>
<evidence type="ECO:0000313" key="2">
    <source>
        <dbReference type="Proteomes" id="UP001597090"/>
    </source>
</evidence>
<dbReference type="SUPFAM" id="SSF53474">
    <property type="entry name" value="alpha/beta-Hydrolases"/>
    <property type="match status" value="1"/>
</dbReference>
<reference evidence="2" key="1">
    <citation type="journal article" date="2019" name="Int. J. Syst. Evol. Microbiol.">
        <title>The Global Catalogue of Microorganisms (GCM) 10K type strain sequencing project: providing services to taxonomists for standard genome sequencing and annotation.</title>
        <authorList>
            <consortium name="The Broad Institute Genomics Platform"/>
            <consortium name="The Broad Institute Genome Sequencing Center for Infectious Disease"/>
            <person name="Wu L."/>
            <person name="Ma J."/>
        </authorList>
    </citation>
    <scope>NUCLEOTIDE SEQUENCE [LARGE SCALE GENOMIC DNA]</scope>
    <source>
        <strain evidence="2">CCUG 55491</strain>
    </source>
</reference>
<accession>A0ABW2YIG0</accession>
<proteinExistence type="predicted"/>
<dbReference type="InterPro" id="IPR029058">
    <property type="entry name" value="AB_hydrolase_fold"/>
</dbReference>